<dbReference type="PROSITE" id="PS50887">
    <property type="entry name" value="GGDEF"/>
    <property type="match status" value="1"/>
</dbReference>
<dbReference type="SMART" id="SM00062">
    <property type="entry name" value="PBPb"/>
    <property type="match status" value="1"/>
</dbReference>
<evidence type="ECO:0000259" key="4">
    <source>
        <dbReference type="PROSITE" id="PS50887"/>
    </source>
</evidence>
<keyword evidence="5" id="KW-0548">Nucleotidyltransferase</keyword>
<comment type="caution">
    <text evidence="5">The sequence shown here is derived from an EMBL/GenBank/DDBJ whole genome shotgun (WGS) entry which is preliminary data.</text>
</comment>
<accession>A0ABS6MIC6</accession>
<keyword evidence="3" id="KW-0472">Membrane</keyword>
<dbReference type="EC" id="2.7.7.65" evidence="1"/>
<dbReference type="Pfam" id="PF00990">
    <property type="entry name" value="GGDEF"/>
    <property type="match status" value="1"/>
</dbReference>
<keyword evidence="3" id="KW-1133">Transmembrane helix</keyword>
<dbReference type="NCBIfam" id="TIGR00254">
    <property type="entry name" value="GGDEF"/>
    <property type="match status" value="1"/>
</dbReference>
<keyword evidence="5" id="KW-0808">Transferase</keyword>
<dbReference type="CDD" id="cd01949">
    <property type="entry name" value="GGDEF"/>
    <property type="match status" value="1"/>
</dbReference>
<gene>
    <name evidence="5" type="ORF">KQY15_05550</name>
</gene>
<reference evidence="5 6" key="1">
    <citation type="submission" date="2021-06" db="EMBL/GenBank/DDBJ databases">
        <title>Rheinheimera indica sp. nov., isolated from deep-sea sediment.</title>
        <authorList>
            <person name="Wang Z."/>
            <person name="Zhang X.-Y."/>
        </authorList>
    </citation>
    <scope>NUCLEOTIDE SEQUENCE [LARGE SCALE GENOMIC DNA]</scope>
    <source>
        <strain evidence="5 6">SM2107</strain>
    </source>
</reference>
<feature type="transmembrane region" description="Helical" evidence="3">
    <location>
        <begin position="282"/>
        <end position="302"/>
    </location>
</feature>
<dbReference type="InterPro" id="IPR001638">
    <property type="entry name" value="Solute-binding_3/MltF_N"/>
</dbReference>
<dbReference type="SMART" id="SM00267">
    <property type="entry name" value="GGDEF"/>
    <property type="match status" value="1"/>
</dbReference>
<evidence type="ECO:0000313" key="6">
    <source>
        <dbReference type="Proteomes" id="UP000704611"/>
    </source>
</evidence>
<feature type="coiled-coil region" evidence="2">
    <location>
        <begin position="308"/>
        <end position="338"/>
    </location>
</feature>
<evidence type="ECO:0000313" key="5">
    <source>
        <dbReference type="EMBL" id="MBV2128556.1"/>
    </source>
</evidence>
<evidence type="ECO:0000256" key="2">
    <source>
        <dbReference type="SAM" id="Coils"/>
    </source>
</evidence>
<dbReference type="InterPro" id="IPR050469">
    <property type="entry name" value="Diguanylate_Cyclase"/>
</dbReference>
<name>A0ABS6MIC6_9GAMM</name>
<dbReference type="Proteomes" id="UP000704611">
    <property type="component" value="Unassembled WGS sequence"/>
</dbReference>
<dbReference type="GO" id="GO:0052621">
    <property type="term" value="F:diguanylate cyclase activity"/>
    <property type="evidence" value="ECO:0007669"/>
    <property type="project" value="UniProtKB-EC"/>
</dbReference>
<dbReference type="PANTHER" id="PTHR45138:SF9">
    <property type="entry name" value="DIGUANYLATE CYCLASE DGCM-RELATED"/>
    <property type="match status" value="1"/>
</dbReference>
<evidence type="ECO:0000256" key="1">
    <source>
        <dbReference type="ARBA" id="ARBA00012528"/>
    </source>
</evidence>
<dbReference type="CDD" id="cd13708">
    <property type="entry name" value="PBP2_BvgS_like_1"/>
    <property type="match status" value="1"/>
</dbReference>
<keyword evidence="2" id="KW-0175">Coiled coil</keyword>
<sequence>MAVKFILIIALTQRLVKKLAKRLISAWLPACAVLWSGLLPFAIHADQAAGLQQPIPYCVDPDWLPYEAIRDGAHVGISADYLQLVAQKTGLLFQLIPTTSWQESLQYLQEGKCQLSPMLNRSAARDQYLKFSDVYFRSPNVLVSLRQQPFLQSIENIGNRSLAVPRGYRLLEYIKRYYPQTPLVLVDNEPAGLEAVASGKADLFIGSLYSINSQVQQKSLYQLKIAGWVGLEDELRFGVSKDYQQLVPLINEALSSISEQEQISIYQKWTRIDLITVTNYQLLWQLGGIALIIILLLSIWNYRSRYFNQRLQQQNKKLEQSQQQLEKAVSELEFLSNHDPLTRLYNRNHFDRTMQRVQRRSTQSQQTLSLIVIDIDYFKDINDKHGHSIGDAILRELAEILLAEVREHDQVTRWGGEEFVILCQHTTAAEARALCQRITGAISHYTFSSNIKLSCSFGVAEQTPLENLLQCFERADKALYQAKEAGRNQICLA</sequence>
<keyword evidence="6" id="KW-1185">Reference proteome</keyword>
<dbReference type="PANTHER" id="PTHR45138">
    <property type="entry name" value="REGULATORY COMPONENTS OF SENSORY TRANSDUCTION SYSTEM"/>
    <property type="match status" value="1"/>
</dbReference>
<organism evidence="5 6">
    <name type="scientific">Arsukibacterium indicum</name>
    <dbReference type="NCBI Taxonomy" id="2848612"/>
    <lineage>
        <taxon>Bacteria</taxon>
        <taxon>Pseudomonadati</taxon>
        <taxon>Pseudomonadota</taxon>
        <taxon>Gammaproteobacteria</taxon>
        <taxon>Chromatiales</taxon>
        <taxon>Chromatiaceae</taxon>
        <taxon>Arsukibacterium</taxon>
    </lineage>
</organism>
<dbReference type="InterPro" id="IPR000160">
    <property type="entry name" value="GGDEF_dom"/>
</dbReference>
<proteinExistence type="predicted"/>
<dbReference type="Pfam" id="PF00497">
    <property type="entry name" value="SBP_bac_3"/>
    <property type="match status" value="1"/>
</dbReference>
<dbReference type="RefSeq" id="WP_217668044.1">
    <property type="nucleotide sequence ID" value="NZ_JAHRID010000002.1"/>
</dbReference>
<feature type="domain" description="GGDEF" evidence="4">
    <location>
        <begin position="366"/>
        <end position="493"/>
    </location>
</feature>
<keyword evidence="3" id="KW-0812">Transmembrane</keyword>
<evidence type="ECO:0000256" key="3">
    <source>
        <dbReference type="SAM" id="Phobius"/>
    </source>
</evidence>
<dbReference type="EMBL" id="JAHRID010000002">
    <property type="protein sequence ID" value="MBV2128556.1"/>
    <property type="molecule type" value="Genomic_DNA"/>
</dbReference>
<protein>
    <recommendedName>
        <fullName evidence="1">diguanylate cyclase</fullName>
        <ecNumber evidence="1">2.7.7.65</ecNumber>
    </recommendedName>
</protein>